<keyword evidence="3" id="KW-1185">Reference proteome</keyword>
<dbReference type="RefSeq" id="WP_269471443.1">
    <property type="nucleotide sequence ID" value="NZ_LR134363.1"/>
</dbReference>
<dbReference type="Proteomes" id="UP000276899">
    <property type="component" value="Chromosome"/>
</dbReference>
<feature type="compositionally biased region" description="Acidic residues" evidence="1">
    <location>
        <begin position="251"/>
        <end position="262"/>
    </location>
</feature>
<proteinExistence type="predicted"/>
<feature type="compositionally biased region" description="Low complexity" evidence="1">
    <location>
        <begin position="263"/>
        <end position="280"/>
    </location>
</feature>
<dbReference type="PANTHER" id="PTHR35788">
    <property type="entry name" value="EXPORTED PROTEIN-RELATED"/>
    <property type="match status" value="1"/>
</dbReference>
<organism evidence="2 3">
    <name type="scientific">Actinomyces slackii</name>
    <dbReference type="NCBI Taxonomy" id="52774"/>
    <lineage>
        <taxon>Bacteria</taxon>
        <taxon>Bacillati</taxon>
        <taxon>Actinomycetota</taxon>
        <taxon>Actinomycetes</taxon>
        <taxon>Actinomycetales</taxon>
        <taxon>Actinomycetaceae</taxon>
        <taxon>Actinomyces</taxon>
    </lineage>
</organism>
<accession>A0A3S4SRP3</accession>
<dbReference type="PANTHER" id="PTHR35788:SF1">
    <property type="entry name" value="EXPORTED PROTEIN"/>
    <property type="match status" value="1"/>
</dbReference>
<feature type="compositionally biased region" description="Low complexity" evidence="1">
    <location>
        <begin position="309"/>
        <end position="329"/>
    </location>
</feature>
<feature type="region of interest" description="Disordered" evidence="1">
    <location>
        <begin position="1"/>
        <end position="607"/>
    </location>
</feature>
<reference evidence="2 3" key="1">
    <citation type="submission" date="2018-12" db="EMBL/GenBank/DDBJ databases">
        <authorList>
            <consortium name="Pathogen Informatics"/>
        </authorList>
    </citation>
    <scope>NUCLEOTIDE SEQUENCE [LARGE SCALE GENOMIC DNA]</scope>
    <source>
        <strain evidence="2 3">NCTC11923</strain>
    </source>
</reference>
<feature type="compositionally biased region" description="Low complexity" evidence="1">
    <location>
        <begin position="162"/>
        <end position="172"/>
    </location>
</feature>
<dbReference type="EMBL" id="LR134363">
    <property type="protein sequence ID" value="VEG73410.1"/>
    <property type="molecule type" value="Genomic_DNA"/>
</dbReference>
<feature type="compositionally biased region" description="Acidic residues" evidence="1">
    <location>
        <begin position="183"/>
        <end position="204"/>
    </location>
</feature>
<feature type="compositionally biased region" description="Low complexity" evidence="1">
    <location>
        <begin position="70"/>
        <end position="80"/>
    </location>
</feature>
<name>A0A3S4SRP3_9ACTO</name>
<feature type="compositionally biased region" description="Pro residues" evidence="1">
    <location>
        <begin position="360"/>
        <end position="381"/>
    </location>
</feature>
<dbReference type="AlphaFoldDB" id="A0A3S4SRP3"/>
<evidence type="ECO:0000256" key="1">
    <source>
        <dbReference type="SAM" id="MobiDB-lite"/>
    </source>
</evidence>
<feature type="compositionally biased region" description="Low complexity" evidence="1">
    <location>
        <begin position="449"/>
        <end position="509"/>
    </location>
</feature>
<feature type="compositionally biased region" description="Polar residues" evidence="1">
    <location>
        <begin position="584"/>
        <end position="599"/>
    </location>
</feature>
<dbReference type="KEGG" id="asla:NCTC11923_00015"/>
<dbReference type="InterPro" id="IPR052913">
    <property type="entry name" value="Glycopeptide_resist_protein"/>
</dbReference>
<dbReference type="STRING" id="1278298.GCA_000428685_01996"/>
<evidence type="ECO:0000313" key="3">
    <source>
        <dbReference type="Proteomes" id="UP000276899"/>
    </source>
</evidence>
<gene>
    <name evidence="2" type="ORF">NCTC11923_00015</name>
</gene>
<feature type="compositionally biased region" description="Low complexity" evidence="1">
    <location>
        <begin position="109"/>
        <end position="120"/>
    </location>
</feature>
<feature type="compositionally biased region" description="Low complexity" evidence="1">
    <location>
        <begin position="143"/>
        <end position="153"/>
    </location>
</feature>
<dbReference type="InterPro" id="IPR007391">
    <property type="entry name" value="Vancomycin_resist_VanW"/>
</dbReference>
<dbReference type="Pfam" id="PF04294">
    <property type="entry name" value="VanW"/>
    <property type="match status" value="1"/>
</dbReference>
<sequence>MSQTPPLGERPDHELSPGMNGRGIQPAPGRMGPGTTGMLPRIVWPLPAEPQAGPQADDAEQDAERRAEAQAEADAQQADGEQGDRTQAPAAQEDAQSRQAQQEDLSESLADVLADALGADPGIDEAERAVEAEQTAEAEQVAEAEQATAAEQTAEAERAPEAEQAAEVAGAELSGEAERTEQPEAEGAADEVGADQVSADEQDSDGLVAEEPAEPVSAQAASQEPEPTATGQAPAVEATLPTDEAPAVEEPPAEEPTAEEPAGEPGAAGASPAALPAAAEPEQDASPDSTGASAAEPASELPLGPAPTPDAAAPDAAPVPAGPDSAGPDSVAPDSVAPDTAEATGGQSPDRDAPSSPISPMKPPMSPVSPAIPPTIPPSTPPSARTPATGHASAHSTALDAPTDPRSSVIRDPESLPPSISPGARAQASRRPSGGTAGRRADLVPPLSPAAQAGRGAGAPGAIPVIEPAAPAASSGSSASAASADPAEPTDSAPTAPPSLRAAASAASAGGAGGTGGAASAAAVHSPLPPRAPAAAPKTTPARISPAKTAPAKTSPAKTAPAKAGPGSGAAAAGSATAGPTTGDSAQTKDAGSAGQTASAAHAPTSGSRRRLLPLAVAAGLLLAVWGGLAWWTSTHIAQGTTVSGVDISGLRPDAAQARLTEKLGAQLAQPVTLTVGQGSSELVPGEAGVALDVKATMREVSGFTLNPITIAQRLGGAQSQAVLSVNADTLNGALEDRIDSMANGTVSATVALDGTEIVTTPASQGVGLDVKASVEQLRKDWPLGQSTIPLVEGTATPAITDEEASTFVETTLRPMLSGDLTVTAAGTAVEGKATSTTATLSPETLASMTTIDTSGGKLSLVLDPESLRQSVVEAIGPVESPAVNASWTIDGSQGGAAGATPQYVAPAKGEGIDIPALTQALIKAGAAGSDAAARTVTLPITVLEPTVTTAQADWGITEPIGEYATPYNAGDEARTQNLRRGAELVNGTVLQPGETFSLEAALGEVDYSTGFTDAGVIQDGNHVDSLGGGLSQIATTVFNGGFEAGMDDVEHHPHQYYFDRYPAGREATLWTGNLDVKFKNSTPYGVLVQAWLDGEQVHVRLWSTTYYQVEITESERYNYRPVVTERKSGPSCEPYFGGNAGFDITVTRKRSHNGESLPDDVLTTAYAADNNIVCE</sequence>
<protein>
    <submittedName>
        <fullName evidence="2">Uncharacterized vancomycin resistance protein</fullName>
    </submittedName>
</protein>
<feature type="compositionally biased region" description="Low complexity" evidence="1">
    <location>
        <begin position="533"/>
        <end position="583"/>
    </location>
</feature>
<evidence type="ECO:0000313" key="2">
    <source>
        <dbReference type="EMBL" id="VEG73410.1"/>
    </source>
</evidence>